<dbReference type="PANTHER" id="PTHR43194:SF2">
    <property type="entry name" value="PEROXISOMAL MEMBRANE PROTEIN LPX1"/>
    <property type="match status" value="1"/>
</dbReference>
<dbReference type="SUPFAM" id="SSF53474">
    <property type="entry name" value="alpha/beta-Hydrolases"/>
    <property type="match status" value="1"/>
</dbReference>
<dbReference type="InterPro" id="IPR050228">
    <property type="entry name" value="Carboxylesterase_BioH"/>
</dbReference>
<dbReference type="STRING" id="995062.SAMN04489718_0888"/>
<dbReference type="AlphaFoldDB" id="A0A1H0Z7E0"/>
<dbReference type="EMBL" id="FNKO01000001">
    <property type="protein sequence ID" value="SDQ23379.1"/>
    <property type="molecule type" value="Genomic_DNA"/>
</dbReference>
<evidence type="ECO:0000313" key="2">
    <source>
        <dbReference type="EMBL" id="SDQ23379.1"/>
    </source>
</evidence>
<proteinExistence type="predicted"/>
<keyword evidence="3" id="KW-1185">Reference proteome</keyword>
<dbReference type="OrthoDB" id="63519at2"/>
<dbReference type="Gene3D" id="3.40.50.1820">
    <property type="entry name" value="alpha/beta hydrolase"/>
    <property type="match status" value="1"/>
</dbReference>
<reference evidence="3" key="1">
    <citation type="submission" date="2016-10" db="EMBL/GenBank/DDBJ databases">
        <authorList>
            <person name="Varghese N."/>
            <person name="Submissions S."/>
        </authorList>
    </citation>
    <scope>NUCLEOTIDE SEQUENCE [LARGE SCALE GENOMIC DNA]</scope>
    <source>
        <strain evidence="3">DSM 45459</strain>
    </source>
</reference>
<dbReference type="PANTHER" id="PTHR43194">
    <property type="entry name" value="HYDROLASE ALPHA/BETA FOLD FAMILY"/>
    <property type="match status" value="1"/>
</dbReference>
<sequence>MTETVGTSEHVHANGLRHHVLSYGQGAAPLLILPGITSPAITAEFIACRLAERYRVHVPDLRGRGSTDTPPAGHYTLEHYADDVAGLVEALELRDPVLLGHSLGARIAAAYRIRHGAGRSPLVLVDPPLSGPGRDPYPTSRAAFLAQLDEAARGTTADEVGKYYPKWPRRELELRARVLSTCDRTAVVETHEGFEREDFFAYWQRLDGSVALIRGAESPVVSESGARELAESNPEVPISTVAAAGHMVPWDNFDGFCAAVDHALAVVDER</sequence>
<dbReference type="InterPro" id="IPR029058">
    <property type="entry name" value="AB_hydrolase_fold"/>
</dbReference>
<dbReference type="Proteomes" id="UP000199301">
    <property type="component" value="Unassembled WGS sequence"/>
</dbReference>
<evidence type="ECO:0000313" key="3">
    <source>
        <dbReference type="Proteomes" id="UP000199301"/>
    </source>
</evidence>
<dbReference type="Pfam" id="PF12697">
    <property type="entry name" value="Abhydrolase_6"/>
    <property type="match status" value="1"/>
</dbReference>
<accession>A0A1H0Z7E0</accession>
<name>A0A1H0Z7E0_9ACTN</name>
<dbReference type="GO" id="GO:0003824">
    <property type="term" value="F:catalytic activity"/>
    <property type="evidence" value="ECO:0007669"/>
    <property type="project" value="UniProtKB-ARBA"/>
</dbReference>
<organism evidence="2 3">
    <name type="scientific">Actinopolyspora saharensis</name>
    <dbReference type="NCBI Taxonomy" id="995062"/>
    <lineage>
        <taxon>Bacteria</taxon>
        <taxon>Bacillati</taxon>
        <taxon>Actinomycetota</taxon>
        <taxon>Actinomycetes</taxon>
        <taxon>Actinopolysporales</taxon>
        <taxon>Actinopolysporaceae</taxon>
        <taxon>Actinopolyspora</taxon>
    </lineage>
</organism>
<dbReference type="RefSeq" id="WP_092521241.1">
    <property type="nucleotide sequence ID" value="NZ_FNKO01000001.1"/>
</dbReference>
<protein>
    <submittedName>
        <fullName evidence="2">N-formylmaleamate deformylase</fullName>
    </submittedName>
</protein>
<gene>
    <name evidence="2" type="ORF">SAMN04489718_0888</name>
</gene>
<dbReference type="InterPro" id="IPR000073">
    <property type="entry name" value="AB_hydrolase_1"/>
</dbReference>
<evidence type="ECO:0000259" key="1">
    <source>
        <dbReference type="Pfam" id="PF12697"/>
    </source>
</evidence>
<feature type="domain" description="AB hydrolase-1" evidence="1">
    <location>
        <begin position="31"/>
        <end position="258"/>
    </location>
</feature>